<dbReference type="InterPro" id="IPR013961">
    <property type="entry name" value="RAI1"/>
</dbReference>
<evidence type="ECO:0000256" key="4">
    <source>
        <dbReference type="ARBA" id="ARBA00044692"/>
    </source>
</evidence>
<evidence type="ECO:0000256" key="3">
    <source>
        <dbReference type="ARBA" id="ARBA00044676"/>
    </source>
</evidence>
<comment type="function">
    <text evidence="5">Decapping enzyme for NAD-capped RNAs: specifically hydrolyzes the nicotinamide adenine dinucleotide (NAD) cap from a subset of RNAs by removing the entire NAD moiety from the 5'-end of an NAD-capped RNA. The NAD-cap is present at the 5'-end of some RNAs and snoRNAs. In contrast to the canonical 5'-end N7 methylguanosine (m7G) cap, the NAD cap promotes mRNA decay. Also acts as a non-canonical decapping enzyme that removes the entire cap structure of m7G capped or incompletely capped RNAs. Has decapping activity toward incomplete 5'-end m7G cap mRNAs such as unmethylated 5'-end-capped RNA (cap0), while it has no activity toward 2'-O-ribose methylated m7G cap (cap1). Also possesses RNA 5'-pyrophosphohydrolase activity by hydrolyzing the 5'-end triphosphate to release pyrophosphates. Stimulates exoribonuclease activity of Rat1, allowing it to degrade RNAs with stable secondary structure more effectively.</text>
</comment>
<evidence type="ECO:0000256" key="1">
    <source>
        <dbReference type="ARBA" id="ARBA00001968"/>
    </source>
</evidence>
<dbReference type="GO" id="GO:0000166">
    <property type="term" value="F:nucleotide binding"/>
    <property type="evidence" value="ECO:0007669"/>
    <property type="project" value="UniProtKB-KW"/>
</dbReference>
<dbReference type="GO" id="GO:0034353">
    <property type="term" value="F:mRNA 5'-diphosphatase activity"/>
    <property type="evidence" value="ECO:0007669"/>
    <property type="project" value="TreeGrafter"/>
</dbReference>
<dbReference type="InterPro" id="IPR039039">
    <property type="entry name" value="RAI1-like_fam"/>
</dbReference>
<evidence type="ECO:0000313" key="9">
    <source>
        <dbReference type="EMBL" id="PNS15383.1"/>
    </source>
</evidence>
<comment type="catalytic activity">
    <reaction evidence="3">
        <text>a 5'-end (N(7)-methyl 5'-triphosphoguanosine)-ribonucleoside-ribonucleotide in mRNA + H2O = a (N(7)-methyl 5'-triphosphoguanosine)-nucleoside + a 5'-end phospho-ribonucleoside in mRNA + H(+)</text>
        <dbReference type="Rhea" id="RHEA:66928"/>
        <dbReference type="Rhea" id="RHEA-COMP:15692"/>
        <dbReference type="Rhea" id="RHEA-COMP:17313"/>
        <dbReference type="ChEBI" id="CHEBI:15377"/>
        <dbReference type="ChEBI" id="CHEBI:15378"/>
        <dbReference type="ChEBI" id="CHEBI:138282"/>
        <dbReference type="ChEBI" id="CHEBI:172876"/>
        <dbReference type="ChEBI" id="CHEBI:172877"/>
    </reaction>
    <physiologicalReaction direction="left-to-right" evidence="3">
        <dbReference type="Rhea" id="RHEA:66929"/>
    </physiologicalReaction>
</comment>
<feature type="domain" description="RAI1-like" evidence="8">
    <location>
        <begin position="19"/>
        <end position="189"/>
    </location>
</feature>
<keyword evidence="7" id="KW-0547">Nucleotide-binding</keyword>
<comment type="caution">
    <text evidence="9">The sequence shown here is derived from an EMBL/GenBank/DDBJ whole genome shotgun (WGS) entry which is preliminary data.</text>
</comment>
<dbReference type="PANTHER" id="PTHR12395:SF9">
    <property type="entry name" value="DECAPPING AND EXORIBONUCLEASE PROTEIN"/>
    <property type="match status" value="1"/>
</dbReference>
<dbReference type="GO" id="GO:0005634">
    <property type="term" value="C:nucleus"/>
    <property type="evidence" value="ECO:0007669"/>
    <property type="project" value="UniProtKB-SubCell"/>
</dbReference>
<dbReference type="OrthoDB" id="5853397at2759"/>
<keyword evidence="7" id="KW-0539">Nucleus</keyword>
<evidence type="ECO:0000256" key="2">
    <source>
        <dbReference type="ARBA" id="ARBA00006562"/>
    </source>
</evidence>
<evidence type="ECO:0000259" key="8">
    <source>
        <dbReference type="Pfam" id="PF08652"/>
    </source>
</evidence>
<comment type="cofactor">
    <cofactor evidence="1 7">
        <name>a divalent metal cation</name>
        <dbReference type="ChEBI" id="CHEBI:60240"/>
    </cofactor>
</comment>
<keyword evidence="7" id="KW-0540">Nuclease</keyword>
<keyword evidence="7" id="KW-0694">RNA-binding</keyword>
<dbReference type="GO" id="GO:0005829">
    <property type="term" value="C:cytosol"/>
    <property type="evidence" value="ECO:0007669"/>
    <property type="project" value="TreeGrafter"/>
</dbReference>
<comment type="subcellular location">
    <subcellularLocation>
        <location evidence="7">Nucleus</location>
    </subcellularLocation>
</comment>
<dbReference type="GO" id="GO:0046872">
    <property type="term" value="F:metal ion binding"/>
    <property type="evidence" value="ECO:0007669"/>
    <property type="project" value="UniProtKB-KW"/>
</dbReference>
<dbReference type="Proteomes" id="UP000243797">
    <property type="component" value="Unassembled WGS sequence"/>
</dbReference>
<dbReference type="GO" id="GO:0003723">
    <property type="term" value="F:RNA binding"/>
    <property type="evidence" value="ECO:0007669"/>
    <property type="project" value="UniProtKB-KW"/>
</dbReference>
<dbReference type="STRING" id="2082308.A0A2K1QKL3"/>
<dbReference type="FunCoup" id="A0A2K1QKL3">
    <property type="interactions" value="609"/>
</dbReference>
<keyword evidence="10" id="KW-1185">Reference proteome</keyword>
<dbReference type="AlphaFoldDB" id="A0A2K1QKL3"/>
<protein>
    <recommendedName>
        <fullName evidence="7">Decapping nuclease</fullName>
        <ecNumber evidence="7">3.6.1.-</ecNumber>
    </recommendedName>
</protein>
<evidence type="ECO:0000256" key="7">
    <source>
        <dbReference type="RuleBase" id="RU367113"/>
    </source>
</evidence>
<dbReference type="GO" id="GO:0000956">
    <property type="term" value="P:nuclear-transcribed mRNA catabolic process"/>
    <property type="evidence" value="ECO:0007669"/>
    <property type="project" value="TreeGrafter"/>
</dbReference>
<dbReference type="EC" id="3.6.1.-" evidence="7"/>
<dbReference type="GO" id="GO:0110155">
    <property type="term" value="P:NAD-cap decapping"/>
    <property type="evidence" value="ECO:0007669"/>
    <property type="project" value="TreeGrafter"/>
</dbReference>
<dbReference type="Pfam" id="PF08652">
    <property type="entry name" value="RAI1"/>
    <property type="match status" value="2"/>
</dbReference>
<name>A0A2K1QKL3_9PEZI</name>
<dbReference type="PANTHER" id="PTHR12395">
    <property type="entry name" value="DOM-3 RELATED"/>
    <property type="match status" value="1"/>
</dbReference>
<comment type="catalytic activity">
    <reaction evidence="6">
        <text>a 5'-end NAD(+)-phospho-ribonucleoside in mRNA + H2O = a 5'-end phospho-ribonucleoside in mRNA + NAD(+) + H(+)</text>
        <dbReference type="Rhea" id="RHEA:60880"/>
        <dbReference type="Rhea" id="RHEA-COMP:15692"/>
        <dbReference type="Rhea" id="RHEA-COMP:15698"/>
        <dbReference type="ChEBI" id="CHEBI:15377"/>
        <dbReference type="ChEBI" id="CHEBI:15378"/>
        <dbReference type="ChEBI" id="CHEBI:57540"/>
        <dbReference type="ChEBI" id="CHEBI:138282"/>
        <dbReference type="ChEBI" id="CHEBI:144029"/>
    </reaction>
    <physiologicalReaction direction="left-to-right" evidence="6">
        <dbReference type="Rhea" id="RHEA:60881"/>
    </physiologicalReaction>
</comment>
<evidence type="ECO:0000313" key="10">
    <source>
        <dbReference type="Proteomes" id="UP000243797"/>
    </source>
</evidence>
<comment type="similarity">
    <text evidence="2 7">Belongs to the DXO/Dom3Z family.</text>
</comment>
<reference evidence="9 10" key="1">
    <citation type="submission" date="2017-06" db="EMBL/GenBank/DDBJ databases">
        <title>Draft genome sequence of a variant of Elsinoe murrayae.</title>
        <authorList>
            <person name="Cheng Q."/>
        </authorList>
    </citation>
    <scope>NUCLEOTIDE SEQUENCE [LARGE SCALE GENOMIC DNA]</scope>
    <source>
        <strain evidence="9 10">CQ-2017a</strain>
    </source>
</reference>
<feature type="domain" description="RAI1-like" evidence="8">
    <location>
        <begin position="192"/>
        <end position="317"/>
    </location>
</feature>
<sequence>MQEFRIDHNLDQRGKVNIKRPREIAFFSFDDKHQIRPFSVEGLRYYYPPFFNVPYAPPPRPIDMSTGYEDMIYHDGSAKDEHLDALLDTMEELERRNGKRCEVDFVTWRGMMTKIVTAPFEKDGWEMFATKYQDTIYIEDSYEHKLRRQPVGRYKYEALSMLDQPLPETTREMVEDRPNRIVDTTSQYLVGYKPETPDEPPRWVELKTTREPTNDHGQRIFAEKLLKFWAQSFLIGCPTIAVGWRSQDGFLYKTTEFETQKIPSQAKASGHCFWNANVCLANAAAFLAFLKGSLEEGGVYRIYKTPREGRIGVVLQTQFGGGTGDIVKESFKAWRQSAECANMMSNGTARVDGDLAA</sequence>
<organism evidence="9 10">
    <name type="scientific">Sphaceloma murrayae</name>
    <dbReference type="NCBI Taxonomy" id="2082308"/>
    <lineage>
        <taxon>Eukaryota</taxon>
        <taxon>Fungi</taxon>
        <taxon>Dikarya</taxon>
        <taxon>Ascomycota</taxon>
        <taxon>Pezizomycotina</taxon>
        <taxon>Dothideomycetes</taxon>
        <taxon>Dothideomycetidae</taxon>
        <taxon>Myriangiales</taxon>
        <taxon>Elsinoaceae</taxon>
        <taxon>Sphaceloma</taxon>
    </lineage>
</organism>
<keyword evidence="7" id="KW-0479">Metal-binding</keyword>
<keyword evidence="7" id="KW-0378">Hydrolase</keyword>
<proteinExistence type="inferred from homology"/>
<dbReference type="EMBL" id="NKHZ01000070">
    <property type="protein sequence ID" value="PNS15383.1"/>
    <property type="molecule type" value="Genomic_DNA"/>
</dbReference>
<comment type="catalytic activity">
    <reaction evidence="4">
        <text>a 5'-end triphospho-ribonucleoside in mRNA + H2O = a 5'-end phospho-ribonucleoside in mRNA + diphosphate + H(+)</text>
        <dbReference type="Rhea" id="RHEA:78683"/>
        <dbReference type="Rhea" id="RHEA-COMP:15692"/>
        <dbReference type="Rhea" id="RHEA-COMP:17164"/>
        <dbReference type="ChEBI" id="CHEBI:15377"/>
        <dbReference type="ChEBI" id="CHEBI:15378"/>
        <dbReference type="ChEBI" id="CHEBI:33019"/>
        <dbReference type="ChEBI" id="CHEBI:138282"/>
        <dbReference type="ChEBI" id="CHEBI:167618"/>
    </reaction>
    <physiologicalReaction direction="left-to-right" evidence="4">
        <dbReference type="Rhea" id="RHEA:78684"/>
    </physiologicalReaction>
</comment>
<dbReference type="InParanoid" id="A0A2K1QKL3"/>
<dbReference type="GO" id="GO:0004518">
    <property type="term" value="F:nuclease activity"/>
    <property type="evidence" value="ECO:0007669"/>
    <property type="project" value="UniProtKB-KW"/>
</dbReference>
<gene>
    <name evidence="9" type="ORF">CAC42_642</name>
</gene>
<evidence type="ECO:0000256" key="6">
    <source>
        <dbReference type="ARBA" id="ARBA00048124"/>
    </source>
</evidence>
<evidence type="ECO:0000256" key="5">
    <source>
        <dbReference type="ARBA" id="ARBA00046211"/>
    </source>
</evidence>
<accession>A0A2K1QKL3</accession>